<protein>
    <recommendedName>
        <fullName evidence="4">DUF4129 domain-containing protein</fullName>
    </recommendedName>
</protein>
<keyword evidence="1" id="KW-0812">Transmembrane</keyword>
<accession>A0ABP6ZGI5</accession>
<evidence type="ECO:0008006" key="4">
    <source>
        <dbReference type="Google" id="ProtNLM"/>
    </source>
</evidence>
<feature type="transmembrane region" description="Helical" evidence="1">
    <location>
        <begin position="21"/>
        <end position="44"/>
    </location>
</feature>
<dbReference type="RefSeq" id="WP_344801783.1">
    <property type="nucleotide sequence ID" value="NZ_BAABAB010000006.1"/>
</dbReference>
<name>A0ABP6ZGI5_9ACTN</name>
<keyword evidence="3" id="KW-1185">Reference proteome</keyword>
<dbReference type="Proteomes" id="UP001501490">
    <property type="component" value="Unassembled WGS sequence"/>
</dbReference>
<comment type="caution">
    <text evidence="2">The sequence shown here is derived from an EMBL/GenBank/DDBJ whole genome shotgun (WGS) entry which is preliminary data.</text>
</comment>
<proteinExistence type="predicted"/>
<evidence type="ECO:0000313" key="3">
    <source>
        <dbReference type="Proteomes" id="UP001501490"/>
    </source>
</evidence>
<keyword evidence="1" id="KW-1133">Transmembrane helix</keyword>
<reference evidence="3" key="1">
    <citation type="journal article" date="2019" name="Int. J. Syst. Evol. Microbiol.">
        <title>The Global Catalogue of Microorganisms (GCM) 10K type strain sequencing project: providing services to taxonomists for standard genome sequencing and annotation.</title>
        <authorList>
            <consortium name="The Broad Institute Genomics Platform"/>
            <consortium name="The Broad Institute Genome Sequencing Center for Infectious Disease"/>
            <person name="Wu L."/>
            <person name="Ma J."/>
        </authorList>
    </citation>
    <scope>NUCLEOTIDE SEQUENCE [LARGE SCALE GENOMIC DNA]</scope>
    <source>
        <strain evidence="3">JCM 16929</strain>
    </source>
</reference>
<dbReference type="EMBL" id="BAABAB010000006">
    <property type="protein sequence ID" value="GAA3608577.1"/>
    <property type="molecule type" value="Genomic_DNA"/>
</dbReference>
<keyword evidence="1" id="KW-0472">Membrane</keyword>
<organism evidence="2 3">
    <name type="scientific">Microlunatus ginsengisoli</name>
    <dbReference type="NCBI Taxonomy" id="363863"/>
    <lineage>
        <taxon>Bacteria</taxon>
        <taxon>Bacillati</taxon>
        <taxon>Actinomycetota</taxon>
        <taxon>Actinomycetes</taxon>
        <taxon>Propionibacteriales</taxon>
        <taxon>Propionibacteriaceae</taxon>
        <taxon>Microlunatus</taxon>
    </lineage>
</organism>
<evidence type="ECO:0000256" key="1">
    <source>
        <dbReference type="SAM" id="Phobius"/>
    </source>
</evidence>
<evidence type="ECO:0000313" key="2">
    <source>
        <dbReference type="EMBL" id="GAA3608577.1"/>
    </source>
</evidence>
<sequence>MTRTAGTTGRARGSTRPIRGAIGLSPGAMAGRLLVVAAITGLGWLIGLDLANASAIGLVVVAIYSLRALVGGEPEGWPAEPESARNEGTRREVARLSWGMQGSDDRVDRWSAQRLHGLAARRMAEHGLDLDSSDDAAECRRLLGATTFDALSLDPNRLPRYAQFVAALDVVERLTPEETPR</sequence>
<gene>
    <name evidence="2" type="ORF">GCM10022236_07840</name>
</gene>